<evidence type="ECO:0000313" key="1">
    <source>
        <dbReference type="EMBL" id="EAR62964.1"/>
    </source>
</evidence>
<dbReference type="EMBL" id="AAOW01000001">
    <property type="protein sequence ID" value="EAR62964.1"/>
    <property type="molecule type" value="Genomic_DNA"/>
</dbReference>
<proteinExistence type="predicted"/>
<keyword evidence="2" id="KW-1185">Reference proteome</keyword>
<name>A0A7U8CA48_NEPCE</name>
<evidence type="ECO:0000313" key="2">
    <source>
        <dbReference type="Proteomes" id="UP000002171"/>
    </source>
</evidence>
<accession>A0A7U8CA48</accession>
<protein>
    <submittedName>
        <fullName evidence="1">Uncharacterized protein</fullName>
    </submittedName>
</protein>
<reference evidence="1 2" key="1">
    <citation type="submission" date="2006-02" db="EMBL/GenBank/DDBJ databases">
        <authorList>
            <person name="Pinhassi J."/>
            <person name="Pedros-Alio C."/>
            <person name="Ferriera S."/>
            <person name="Johnson J."/>
            <person name="Kravitz S."/>
            <person name="Halpern A."/>
            <person name="Remington K."/>
            <person name="Beeson K."/>
            <person name="Tran B."/>
            <person name="Rogers Y.-H."/>
            <person name="Friedman R."/>
            <person name="Venter J.C."/>
        </authorList>
    </citation>
    <scope>NUCLEOTIDE SEQUENCE [LARGE SCALE GENOMIC DNA]</scope>
    <source>
        <strain evidence="1 2">MED92</strain>
    </source>
</reference>
<gene>
    <name evidence="1" type="ORF">MED92_07591</name>
</gene>
<dbReference type="Proteomes" id="UP000002171">
    <property type="component" value="Unassembled WGS sequence"/>
</dbReference>
<dbReference type="RefSeq" id="WP_007021982.1">
    <property type="nucleotide sequence ID" value="NZ_CH724126.1"/>
</dbReference>
<comment type="caution">
    <text evidence="1">The sequence shown here is derived from an EMBL/GenBank/DDBJ whole genome shotgun (WGS) entry which is preliminary data.</text>
</comment>
<dbReference type="AlphaFoldDB" id="A0A7U8CA48"/>
<organism evidence="1 2">
    <name type="scientific">Neptuniibacter caesariensis</name>
    <dbReference type="NCBI Taxonomy" id="207954"/>
    <lineage>
        <taxon>Bacteria</taxon>
        <taxon>Pseudomonadati</taxon>
        <taxon>Pseudomonadota</taxon>
        <taxon>Gammaproteobacteria</taxon>
        <taxon>Oceanospirillales</taxon>
        <taxon>Oceanospirillaceae</taxon>
        <taxon>Neptuniibacter</taxon>
    </lineage>
</organism>
<sequence>MARQNLYVRIKPELKTFLKEYADSQDISSSRLIENMIELLKNAIDKEEEENNGKT</sequence>